<evidence type="ECO:0000259" key="2">
    <source>
        <dbReference type="Pfam" id="PF20237"/>
    </source>
</evidence>
<keyword evidence="4" id="KW-1185">Reference proteome</keyword>
<accession>A0A8H3EB67</accession>
<keyword evidence="1" id="KW-0472">Membrane</keyword>
<name>A0A8H3EB67_9LECA</name>
<dbReference type="Pfam" id="PF20237">
    <property type="entry name" value="DUF6594"/>
    <property type="match status" value="1"/>
</dbReference>
<dbReference type="PANTHER" id="PTHR34502">
    <property type="entry name" value="DUF6594 DOMAIN-CONTAINING PROTEIN-RELATED"/>
    <property type="match status" value="1"/>
</dbReference>
<organism evidence="3 4">
    <name type="scientific">Heterodermia speciosa</name>
    <dbReference type="NCBI Taxonomy" id="116794"/>
    <lineage>
        <taxon>Eukaryota</taxon>
        <taxon>Fungi</taxon>
        <taxon>Dikarya</taxon>
        <taxon>Ascomycota</taxon>
        <taxon>Pezizomycotina</taxon>
        <taxon>Lecanoromycetes</taxon>
        <taxon>OSLEUM clade</taxon>
        <taxon>Lecanoromycetidae</taxon>
        <taxon>Caliciales</taxon>
        <taxon>Physciaceae</taxon>
        <taxon>Heterodermia</taxon>
    </lineage>
</organism>
<proteinExistence type="predicted"/>
<keyword evidence="1" id="KW-0812">Transmembrane</keyword>
<evidence type="ECO:0000313" key="4">
    <source>
        <dbReference type="Proteomes" id="UP000664521"/>
    </source>
</evidence>
<feature type="transmembrane region" description="Helical" evidence="1">
    <location>
        <begin position="221"/>
        <end position="243"/>
    </location>
</feature>
<dbReference type="InterPro" id="IPR046529">
    <property type="entry name" value="DUF6594"/>
</dbReference>
<sequence>MALLPRYSHGKQHISAVSVPLNATPLFTGYAKVADFIATDKELAVYRRFDRTAARILLQLQSEILSLQTALDVIDRDDASDQDEKRQLAAATISEELPLHLQSTRDTERKRIYTELRKTVKEYYDLLTAQSQVLRLPSPATRVKNVVHAYLNHEKCLQGLGKRAFFDDPSDFVALRPAKGEDRLSQFLRDHCNWMFEKKRDPSRQPWDGVRYGPESRIAKAVGFISVVVAAILLIGAIMSLYFITNPGWRLGLVAFWTSLFSLAVSILSTARRAEIFGAGAAYAAVSPVPIQSSSIITHTVA</sequence>
<dbReference type="PANTHER" id="PTHR34502:SF4">
    <property type="entry name" value="DUF6594 DOMAIN-CONTAINING PROTEIN"/>
    <property type="match status" value="1"/>
</dbReference>
<reference evidence="3" key="1">
    <citation type="submission" date="2021-03" db="EMBL/GenBank/DDBJ databases">
        <authorList>
            <person name="Tagirdzhanova G."/>
        </authorList>
    </citation>
    <scope>NUCLEOTIDE SEQUENCE</scope>
</reference>
<keyword evidence="1" id="KW-1133">Transmembrane helix</keyword>
<feature type="domain" description="DUF6594" evidence="2">
    <location>
        <begin position="30"/>
        <end position="286"/>
    </location>
</feature>
<dbReference type="OrthoDB" id="3533814at2759"/>
<comment type="caution">
    <text evidence="3">The sequence shown here is derived from an EMBL/GenBank/DDBJ whole genome shotgun (WGS) entry which is preliminary data.</text>
</comment>
<evidence type="ECO:0000256" key="1">
    <source>
        <dbReference type="SAM" id="Phobius"/>
    </source>
</evidence>
<protein>
    <recommendedName>
        <fullName evidence="2">DUF6594 domain-containing protein</fullName>
    </recommendedName>
</protein>
<gene>
    <name evidence="3" type="ORF">HETSPECPRED_000189</name>
</gene>
<dbReference type="AlphaFoldDB" id="A0A8H3EB67"/>
<feature type="transmembrane region" description="Helical" evidence="1">
    <location>
        <begin position="249"/>
        <end position="268"/>
    </location>
</feature>
<evidence type="ECO:0000313" key="3">
    <source>
        <dbReference type="EMBL" id="CAF9903274.1"/>
    </source>
</evidence>
<dbReference type="EMBL" id="CAJPDS010000001">
    <property type="protein sequence ID" value="CAF9903274.1"/>
    <property type="molecule type" value="Genomic_DNA"/>
</dbReference>
<dbReference type="Proteomes" id="UP000664521">
    <property type="component" value="Unassembled WGS sequence"/>
</dbReference>